<dbReference type="EMBL" id="JAPQKH010000003">
    <property type="protein sequence ID" value="KAJ5108881.1"/>
    <property type="molecule type" value="Genomic_DNA"/>
</dbReference>
<evidence type="ECO:0000313" key="5">
    <source>
        <dbReference type="EMBL" id="KAJ5108881.1"/>
    </source>
</evidence>
<dbReference type="Pfam" id="PF00106">
    <property type="entry name" value="adh_short"/>
    <property type="match status" value="1"/>
</dbReference>
<evidence type="ECO:0000256" key="3">
    <source>
        <dbReference type="ARBA" id="ARBA00023002"/>
    </source>
</evidence>
<dbReference type="Gene3D" id="3.40.50.720">
    <property type="entry name" value="NAD(P)-binding Rossmann-like Domain"/>
    <property type="match status" value="1"/>
</dbReference>
<gene>
    <name evidence="5" type="ORF">N7456_005556</name>
</gene>
<dbReference type="AlphaFoldDB" id="A0A9W9FYK4"/>
<comment type="similarity">
    <text evidence="1 4">Belongs to the short-chain dehydrogenases/reductases (SDR) family.</text>
</comment>
<dbReference type="GO" id="GO:0005783">
    <property type="term" value="C:endoplasmic reticulum"/>
    <property type="evidence" value="ECO:0007669"/>
    <property type="project" value="TreeGrafter"/>
</dbReference>
<keyword evidence="6" id="KW-1185">Reference proteome</keyword>
<name>A0A9W9FYK4_9EURO</name>
<comment type="caution">
    <text evidence="5">The sequence shown here is derived from an EMBL/GenBank/DDBJ whole genome shotgun (WGS) entry which is preliminary data.</text>
</comment>
<dbReference type="PANTHER" id="PTHR44169">
    <property type="entry name" value="NADPH-DEPENDENT 1-ACYLDIHYDROXYACETONE PHOSPHATE REDUCTASE"/>
    <property type="match status" value="1"/>
</dbReference>
<reference evidence="5" key="2">
    <citation type="journal article" date="2023" name="IMA Fungus">
        <title>Comparative genomic study of the Penicillium genus elucidates a diverse pangenome and 15 lateral gene transfer events.</title>
        <authorList>
            <person name="Petersen C."/>
            <person name="Sorensen T."/>
            <person name="Nielsen M.R."/>
            <person name="Sondergaard T.E."/>
            <person name="Sorensen J.L."/>
            <person name="Fitzpatrick D.A."/>
            <person name="Frisvad J.C."/>
            <person name="Nielsen K.L."/>
        </authorList>
    </citation>
    <scope>NUCLEOTIDE SEQUENCE</scope>
    <source>
        <strain evidence="5">IBT 30069</strain>
    </source>
</reference>
<dbReference type="GO" id="GO:0004806">
    <property type="term" value="F:triacylglycerol lipase activity"/>
    <property type="evidence" value="ECO:0007669"/>
    <property type="project" value="TreeGrafter"/>
</dbReference>
<evidence type="ECO:0000313" key="6">
    <source>
        <dbReference type="Proteomes" id="UP001149165"/>
    </source>
</evidence>
<dbReference type="InterPro" id="IPR020904">
    <property type="entry name" value="Sc_DH/Rdtase_CS"/>
</dbReference>
<dbReference type="SUPFAM" id="SSF51735">
    <property type="entry name" value="NAD(P)-binding Rossmann-fold domains"/>
    <property type="match status" value="1"/>
</dbReference>
<evidence type="ECO:0000256" key="2">
    <source>
        <dbReference type="ARBA" id="ARBA00022857"/>
    </source>
</evidence>
<organism evidence="5 6">
    <name type="scientific">Penicillium angulare</name>
    <dbReference type="NCBI Taxonomy" id="116970"/>
    <lineage>
        <taxon>Eukaryota</taxon>
        <taxon>Fungi</taxon>
        <taxon>Dikarya</taxon>
        <taxon>Ascomycota</taxon>
        <taxon>Pezizomycotina</taxon>
        <taxon>Eurotiomycetes</taxon>
        <taxon>Eurotiomycetidae</taxon>
        <taxon>Eurotiales</taxon>
        <taxon>Aspergillaceae</taxon>
        <taxon>Penicillium</taxon>
    </lineage>
</organism>
<dbReference type="GO" id="GO:0006654">
    <property type="term" value="P:phosphatidic acid biosynthetic process"/>
    <property type="evidence" value="ECO:0007669"/>
    <property type="project" value="TreeGrafter"/>
</dbReference>
<dbReference type="GO" id="GO:0005811">
    <property type="term" value="C:lipid droplet"/>
    <property type="evidence" value="ECO:0007669"/>
    <property type="project" value="TreeGrafter"/>
</dbReference>
<dbReference type="Proteomes" id="UP001149165">
    <property type="component" value="Unassembled WGS sequence"/>
</dbReference>
<keyword evidence="2" id="KW-0521">NADP</keyword>
<protein>
    <submittedName>
        <fullName evidence="5">Uncharacterized protein</fullName>
    </submittedName>
</protein>
<dbReference type="OrthoDB" id="2102561at2759"/>
<dbReference type="GO" id="GO:0019433">
    <property type="term" value="P:triglyceride catabolic process"/>
    <property type="evidence" value="ECO:0007669"/>
    <property type="project" value="TreeGrafter"/>
</dbReference>
<dbReference type="InterPro" id="IPR002347">
    <property type="entry name" value="SDR_fam"/>
</dbReference>
<reference evidence="5" key="1">
    <citation type="submission" date="2022-11" db="EMBL/GenBank/DDBJ databases">
        <authorList>
            <person name="Petersen C."/>
        </authorList>
    </citation>
    <scope>NUCLEOTIDE SEQUENCE</scope>
    <source>
        <strain evidence="5">IBT 30069</strain>
    </source>
</reference>
<evidence type="ECO:0000256" key="1">
    <source>
        <dbReference type="ARBA" id="ARBA00006484"/>
    </source>
</evidence>
<dbReference type="PROSITE" id="PS00061">
    <property type="entry name" value="ADH_SHORT"/>
    <property type="match status" value="1"/>
</dbReference>
<dbReference type="PRINTS" id="PR00081">
    <property type="entry name" value="GDHRDH"/>
</dbReference>
<accession>A0A9W9FYK4</accession>
<dbReference type="PANTHER" id="PTHR44169:SF6">
    <property type="entry name" value="NADPH-DEPENDENT 1-ACYLDIHYDROXYACETONE PHOSPHATE REDUCTASE"/>
    <property type="match status" value="1"/>
</dbReference>
<dbReference type="PRINTS" id="PR00080">
    <property type="entry name" value="SDRFAMILY"/>
</dbReference>
<sequence length="274" mass="29939">MKSVLITGCSDGGIGAALSVKFQQKGFMVFATARTISKMTELQYMPNIKLLELDVTSSIDIQSVLKVVQEETGGKLDVLINNSGQQHVVPMLEMTPEFARKLFDVNFWGVFDMIQAFTPCLAAAKGTIVNVSSICSYLHTPFMSVYNASKAAITMFGETLRLEMMPLGIRVLTVITGAVETNIMKNGSVPSLDPLLPYHKAQQQIARLASGDDSVTRMKREEFAEKVIEDMLRGRNGKVWRGASASVTQFASLFMPVTVLDSVLSKNSGLSDIL</sequence>
<proteinExistence type="inferred from homology"/>
<evidence type="ECO:0000256" key="4">
    <source>
        <dbReference type="RuleBase" id="RU000363"/>
    </source>
</evidence>
<dbReference type="GO" id="GO:0000140">
    <property type="term" value="F:acylglycerone-phosphate reductase (NADP+) activity"/>
    <property type="evidence" value="ECO:0007669"/>
    <property type="project" value="TreeGrafter"/>
</dbReference>
<dbReference type="InterPro" id="IPR036291">
    <property type="entry name" value="NAD(P)-bd_dom_sf"/>
</dbReference>
<keyword evidence="3" id="KW-0560">Oxidoreductase</keyword>